<dbReference type="CDD" id="cd22526">
    <property type="entry name" value="KH-I_Rrp40"/>
    <property type="match status" value="1"/>
</dbReference>
<dbReference type="Gene3D" id="2.40.50.140">
    <property type="entry name" value="Nucleic acid-binding proteins"/>
    <property type="match status" value="1"/>
</dbReference>
<keyword evidence="3" id="KW-0271">Exosome</keyword>
<dbReference type="FunFam" id="2.40.50.140:FF:000127">
    <property type="entry name" value="Exosome complex component RRP40"/>
    <property type="match status" value="1"/>
</dbReference>
<feature type="domain" description="K Homology" evidence="5">
    <location>
        <begin position="155"/>
        <end position="202"/>
    </location>
</feature>
<evidence type="ECO:0000313" key="6">
    <source>
        <dbReference type="Proteomes" id="UP000694846"/>
    </source>
</evidence>
<dbReference type="SUPFAM" id="SSF50249">
    <property type="entry name" value="Nucleic acid-binding proteins"/>
    <property type="match status" value="1"/>
</dbReference>
<evidence type="ECO:0000256" key="1">
    <source>
        <dbReference type="ARBA" id="ARBA00004123"/>
    </source>
</evidence>
<dbReference type="PANTHER" id="PTHR21321">
    <property type="entry name" value="PNAS-3 RELATED"/>
    <property type="match status" value="1"/>
</dbReference>
<dbReference type="GeneID" id="112683253"/>
<dbReference type="GO" id="GO:0071051">
    <property type="term" value="P:poly(A)-dependent snoRNA 3'-end processing"/>
    <property type="evidence" value="ECO:0007669"/>
    <property type="project" value="TreeGrafter"/>
</dbReference>
<dbReference type="PANTHER" id="PTHR21321:SF1">
    <property type="entry name" value="EXOSOME COMPLEX COMPONENT RRP40"/>
    <property type="match status" value="1"/>
</dbReference>
<dbReference type="GO" id="GO:0000176">
    <property type="term" value="C:nuclear exosome (RNase complex)"/>
    <property type="evidence" value="ECO:0007669"/>
    <property type="project" value="TreeGrafter"/>
</dbReference>
<dbReference type="GO" id="GO:0071035">
    <property type="term" value="P:nuclear polyadenylation-dependent rRNA catabolic process"/>
    <property type="evidence" value="ECO:0007669"/>
    <property type="project" value="TreeGrafter"/>
</dbReference>
<name>A0A8B8FHY3_9HEMI</name>
<keyword evidence="6" id="KW-1185">Reference proteome</keyword>
<dbReference type="GO" id="GO:0071038">
    <property type="term" value="P:TRAMP-dependent tRNA surveillance pathway"/>
    <property type="evidence" value="ECO:0007669"/>
    <property type="project" value="TreeGrafter"/>
</dbReference>
<dbReference type="InterPro" id="IPR004088">
    <property type="entry name" value="KH_dom_type_1"/>
</dbReference>
<dbReference type="GO" id="GO:0010468">
    <property type="term" value="P:regulation of gene expression"/>
    <property type="evidence" value="ECO:0007669"/>
    <property type="project" value="UniProtKB-ARBA"/>
</dbReference>
<dbReference type="SUPFAM" id="SSF110324">
    <property type="entry name" value="Ribosomal L27 protein-like"/>
    <property type="match status" value="1"/>
</dbReference>
<protein>
    <submittedName>
        <fullName evidence="7">Exosome complex component RRP40</fullName>
    </submittedName>
</protein>
<dbReference type="Pfam" id="PF21262">
    <property type="entry name" value="RRP40_S1"/>
    <property type="match status" value="1"/>
</dbReference>
<keyword evidence="2" id="KW-0963">Cytoplasm</keyword>
<evidence type="ECO:0000256" key="2">
    <source>
        <dbReference type="ARBA" id="ARBA00022490"/>
    </source>
</evidence>
<gene>
    <name evidence="7" type="primary">LOC112683253</name>
</gene>
<evidence type="ECO:0000259" key="5">
    <source>
        <dbReference type="Pfam" id="PF15985"/>
    </source>
</evidence>
<dbReference type="InterPro" id="IPR026699">
    <property type="entry name" value="Exosome_RNA_bind1/RRP40/RRP4"/>
</dbReference>
<dbReference type="InterPro" id="IPR012340">
    <property type="entry name" value="NA-bd_OB-fold"/>
</dbReference>
<dbReference type="GO" id="GO:0003723">
    <property type="term" value="F:RNA binding"/>
    <property type="evidence" value="ECO:0007669"/>
    <property type="project" value="UniProtKB-KW"/>
</dbReference>
<dbReference type="CTD" id="319033"/>
<dbReference type="GO" id="GO:0000177">
    <property type="term" value="C:cytoplasmic exosome (RNase complex)"/>
    <property type="evidence" value="ECO:0007669"/>
    <property type="project" value="TreeGrafter"/>
</dbReference>
<dbReference type="RefSeq" id="XP_025409960.1">
    <property type="nucleotide sequence ID" value="XM_025554175.1"/>
</dbReference>
<keyword evidence="4" id="KW-0694">RNA-binding</keyword>
<evidence type="ECO:0000313" key="7">
    <source>
        <dbReference type="RefSeq" id="XP_025409960.1"/>
    </source>
</evidence>
<evidence type="ECO:0000256" key="3">
    <source>
        <dbReference type="ARBA" id="ARBA00022835"/>
    </source>
</evidence>
<sequence>MLSMEFNNVVLPSNDVSHIILKGDICKKNEKIIGPGLKIVDNKIFVCNSGVLKCKDEKLFWVEYRKKKYSPAKDDIVIGIVAAKTSEMYKVDIGASELATLPYLAFTNATKKNRPDIKLGNVIAAKIKMATPYMESEISCVEYANSIILGQLENGFLITVNLNYALQLRKSNSKLLYHLGQFVPYEIVIGANGKIWIKSASVRTTIAIGNVILKAEHLKEEDIPLLIKNFNKSLNV</sequence>
<proteinExistence type="predicted"/>
<dbReference type="GO" id="GO:0071034">
    <property type="term" value="P:CUT catabolic process"/>
    <property type="evidence" value="ECO:0007669"/>
    <property type="project" value="TreeGrafter"/>
</dbReference>
<organism evidence="6 7">
    <name type="scientific">Sipha flava</name>
    <name type="common">yellow sugarcane aphid</name>
    <dbReference type="NCBI Taxonomy" id="143950"/>
    <lineage>
        <taxon>Eukaryota</taxon>
        <taxon>Metazoa</taxon>
        <taxon>Ecdysozoa</taxon>
        <taxon>Arthropoda</taxon>
        <taxon>Hexapoda</taxon>
        <taxon>Insecta</taxon>
        <taxon>Pterygota</taxon>
        <taxon>Neoptera</taxon>
        <taxon>Paraneoptera</taxon>
        <taxon>Hemiptera</taxon>
        <taxon>Sternorrhyncha</taxon>
        <taxon>Aphidomorpha</taxon>
        <taxon>Aphidoidea</taxon>
        <taxon>Aphididae</taxon>
        <taxon>Sipha</taxon>
    </lineage>
</organism>
<dbReference type="Gene3D" id="2.40.50.100">
    <property type="match status" value="1"/>
</dbReference>
<evidence type="ECO:0000256" key="4">
    <source>
        <dbReference type="ARBA" id="ARBA00022884"/>
    </source>
</evidence>
<comment type="subcellular location">
    <subcellularLocation>
        <location evidence="1">Nucleus</location>
    </subcellularLocation>
</comment>
<dbReference type="Proteomes" id="UP000694846">
    <property type="component" value="Unplaced"/>
</dbReference>
<dbReference type="SUPFAM" id="SSF54791">
    <property type="entry name" value="Eukaryotic type KH-domain (KH-domain type I)"/>
    <property type="match status" value="1"/>
</dbReference>
<dbReference type="InterPro" id="IPR036612">
    <property type="entry name" value="KH_dom_type_1_sf"/>
</dbReference>
<dbReference type="OrthoDB" id="340500at2759"/>
<dbReference type="GO" id="GO:0000467">
    <property type="term" value="P:exonucleolytic trimming to generate mature 3'-end of 5.8S rRNA from tricistronic rRNA transcript (SSU-rRNA, 5.8S rRNA, LSU-rRNA)"/>
    <property type="evidence" value="ECO:0007669"/>
    <property type="project" value="TreeGrafter"/>
</dbReference>
<reference evidence="7" key="1">
    <citation type="submission" date="2025-08" db="UniProtKB">
        <authorList>
            <consortium name="RefSeq"/>
        </authorList>
    </citation>
    <scope>IDENTIFICATION</scope>
    <source>
        <tissue evidence="7">Whole body</tissue>
    </source>
</reference>
<dbReference type="Pfam" id="PF15985">
    <property type="entry name" value="KH_6"/>
    <property type="match status" value="1"/>
</dbReference>
<dbReference type="InterPro" id="IPR049469">
    <property type="entry name" value="RRP40_KH-I"/>
</dbReference>
<dbReference type="GO" id="GO:0034475">
    <property type="term" value="P:U4 snRNA 3'-end processing"/>
    <property type="evidence" value="ECO:0007669"/>
    <property type="project" value="TreeGrafter"/>
</dbReference>
<dbReference type="Gene3D" id="3.30.1370.10">
    <property type="entry name" value="K Homology domain, type 1"/>
    <property type="match status" value="1"/>
</dbReference>
<accession>A0A8B8FHY3</accession>
<dbReference type="AlphaFoldDB" id="A0A8B8FHY3"/>